<evidence type="ECO:0000256" key="5">
    <source>
        <dbReference type="ARBA" id="ARBA00058938"/>
    </source>
</evidence>
<reference evidence="9 10" key="1">
    <citation type="submission" date="2017-06" db="EMBL/GenBank/DDBJ databases">
        <authorList>
            <person name="Kim H.J."/>
            <person name="Triplett B.A."/>
        </authorList>
    </citation>
    <scope>NUCLEOTIDE SEQUENCE [LARGE SCALE GENOMIC DNA]</scope>
    <source>
        <strain evidence="9 10">DSM 44715</strain>
    </source>
</reference>
<dbReference type="FunFam" id="1.10.10.10:FF:000056">
    <property type="entry name" value="IclR family transcriptional regulator"/>
    <property type="match status" value="1"/>
</dbReference>
<dbReference type="InterPro" id="IPR036390">
    <property type="entry name" value="WH_DNA-bd_sf"/>
</dbReference>
<proteinExistence type="predicted"/>
<dbReference type="SUPFAM" id="SSF55781">
    <property type="entry name" value="GAF domain-like"/>
    <property type="match status" value="1"/>
</dbReference>
<feature type="domain" description="IclR-ED" evidence="8">
    <location>
        <begin position="83"/>
        <end position="265"/>
    </location>
</feature>
<dbReference type="InterPro" id="IPR050707">
    <property type="entry name" value="HTH_MetabolicPath_Reg"/>
</dbReference>
<dbReference type="InterPro" id="IPR036388">
    <property type="entry name" value="WH-like_DNA-bd_sf"/>
</dbReference>
<dbReference type="SUPFAM" id="SSF46785">
    <property type="entry name" value="Winged helix' DNA-binding domain"/>
    <property type="match status" value="1"/>
</dbReference>
<dbReference type="Pfam" id="PF09339">
    <property type="entry name" value="HTH_IclR"/>
    <property type="match status" value="1"/>
</dbReference>
<dbReference type="GO" id="GO:0003677">
    <property type="term" value="F:DNA binding"/>
    <property type="evidence" value="ECO:0007669"/>
    <property type="project" value="UniProtKB-KW"/>
</dbReference>
<keyword evidence="3" id="KW-0238">DNA-binding</keyword>
<organism evidence="9 10">
    <name type="scientific">Actinomadura meyerae</name>
    <dbReference type="NCBI Taxonomy" id="240840"/>
    <lineage>
        <taxon>Bacteria</taxon>
        <taxon>Bacillati</taxon>
        <taxon>Actinomycetota</taxon>
        <taxon>Actinomycetes</taxon>
        <taxon>Streptosporangiales</taxon>
        <taxon>Thermomonosporaceae</taxon>
        <taxon>Actinomadura</taxon>
    </lineage>
</organism>
<name>A0A239L1G8_9ACTN</name>
<evidence type="ECO:0000313" key="10">
    <source>
        <dbReference type="Proteomes" id="UP000198318"/>
    </source>
</evidence>
<dbReference type="GO" id="GO:0006071">
    <property type="term" value="P:glycerol metabolic process"/>
    <property type="evidence" value="ECO:0007669"/>
    <property type="project" value="UniProtKB-KW"/>
</dbReference>
<evidence type="ECO:0000313" key="9">
    <source>
        <dbReference type="EMBL" id="SNT23693.1"/>
    </source>
</evidence>
<dbReference type="CDD" id="cd00090">
    <property type="entry name" value="HTH_ARSR"/>
    <property type="match status" value="1"/>
</dbReference>
<dbReference type="Proteomes" id="UP000198318">
    <property type="component" value="Unassembled WGS sequence"/>
</dbReference>
<dbReference type="InterPro" id="IPR014757">
    <property type="entry name" value="Tscrpt_reg_IclR_C"/>
</dbReference>
<keyword evidence="4" id="KW-0804">Transcription</keyword>
<comment type="function">
    <text evidence="5">May be an activator protein for the gylABX operon.</text>
</comment>
<evidence type="ECO:0000259" key="8">
    <source>
        <dbReference type="PROSITE" id="PS51078"/>
    </source>
</evidence>
<evidence type="ECO:0000256" key="1">
    <source>
        <dbReference type="ARBA" id="ARBA00022798"/>
    </source>
</evidence>
<sequence length="268" mass="28624">MPQETGARPRAAERAGQSASTVERAADVLVLFAEAGARTLGVTEIADALGLSKPAVHRILTSLRSRRLVRVDEQTRRYALGLTAMRLGLAYLDHIDARRLAAPELVGLSQATRETATLSIRTGAERVYVDQVTPDREVIMSVSLGVPFPLHAGASSKAFLAFLPAAQIEEYLAGDHLSRLTDRTVVEPDALRLELAEIRRRGHARSFAERQSGAASVAAPVFDHHGLPAAVVSVCGPVERFRGEADACAAALLDATARLSALMGHVPD</sequence>
<dbReference type="PROSITE" id="PS51077">
    <property type="entry name" value="HTH_ICLR"/>
    <property type="match status" value="1"/>
</dbReference>
<evidence type="ECO:0000256" key="6">
    <source>
        <dbReference type="ARBA" id="ARBA00070406"/>
    </source>
</evidence>
<keyword evidence="1" id="KW-0319">Glycerol metabolism</keyword>
<protein>
    <recommendedName>
        <fullName evidence="6">Glycerol operon regulatory protein</fullName>
    </recommendedName>
</protein>
<dbReference type="Pfam" id="PF01614">
    <property type="entry name" value="IclR_C"/>
    <property type="match status" value="1"/>
</dbReference>
<dbReference type="PANTHER" id="PTHR30136:SF35">
    <property type="entry name" value="HTH-TYPE TRANSCRIPTIONAL REGULATOR RV1719"/>
    <property type="match status" value="1"/>
</dbReference>
<keyword evidence="2" id="KW-0805">Transcription regulation</keyword>
<dbReference type="AlphaFoldDB" id="A0A239L1G8"/>
<dbReference type="RefSeq" id="WP_089327777.1">
    <property type="nucleotide sequence ID" value="NZ_FZOR01000020.1"/>
</dbReference>
<dbReference type="SMART" id="SM00346">
    <property type="entry name" value="HTH_ICLR"/>
    <property type="match status" value="1"/>
</dbReference>
<accession>A0A239L1G8</accession>
<keyword evidence="10" id="KW-1185">Reference proteome</keyword>
<dbReference type="EMBL" id="FZOR01000020">
    <property type="protein sequence ID" value="SNT23693.1"/>
    <property type="molecule type" value="Genomic_DNA"/>
</dbReference>
<dbReference type="Gene3D" id="3.30.450.40">
    <property type="match status" value="1"/>
</dbReference>
<evidence type="ECO:0000259" key="7">
    <source>
        <dbReference type="PROSITE" id="PS51077"/>
    </source>
</evidence>
<dbReference type="PANTHER" id="PTHR30136">
    <property type="entry name" value="HELIX-TURN-HELIX TRANSCRIPTIONAL REGULATOR, ICLR FAMILY"/>
    <property type="match status" value="1"/>
</dbReference>
<dbReference type="PROSITE" id="PS51078">
    <property type="entry name" value="ICLR_ED"/>
    <property type="match status" value="1"/>
</dbReference>
<evidence type="ECO:0000256" key="3">
    <source>
        <dbReference type="ARBA" id="ARBA00023125"/>
    </source>
</evidence>
<gene>
    <name evidence="9" type="ORF">SAMN05443665_102061</name>
</gene>
<evidence type="ECO:0000256" key="4">
    <source>
        <dbReference type="ARBA" id="ARBA00023163"/>
    </source>
</evidence>
<dbReference type="GO" id="GO:0045892">
    <property type="term" value="P:negative regulation of DNA-templated transcription"/>
    <property type="evidence" value="ECO:0007669"/>
    <property type="project" value="TreeGrafter"/>
</dbReference>
<dbReference type="InterPro" id="IPR011991">
    <property type="entry name" value="ArsR-like_HTH"/>
</dbReference>
<dbReference type="InterPro" id="IPR005471">
    <property type="entry name" value="Tscrpt_reg_IclR_N"/>
</dbReference>
<dbReference type="OrthoDB" id="8479143at2"/>
<feature type="domain" description="HTH iclR-type" evidence="7">
    <location>
        <begin position="19"/>
        <end position="82"/>
    </location>
</feature>
<evidence type="ECO:0000256" key="2">
    <source>
        <dbReference type="ARBA" id="ARBA00023015"/>
    </source>
</evidence>
<dbReference type="Gene3D" id="1.10.10.10">
    <property type="entry name" value="Winged helix-like DNA-binding domain superfamily/Winged helix DNA-binding domain"/>
    <property type="match status" value="1"/>
</dbReference>
<dbReference type="InterPro" id="IPR029016">
    <property type="entry name" value="GAF-like_dom_sf"/>
</dbReference>
<dbReference type="GO" id="GO:0003700">
    <property type="term" value="F:DNA-binding transcription factor activity"/>
    <property type="evidence" value="ECO:0007669"/>
    <property type="project" value="TreeGrafter"/>
</dbReference>